<gene>
    <name evidence="1" type="ORF">ZOSMA_217G00050</name>
</gene>
<proteinExistence type="predicted"/>
<dbReference type="Proteomes" id="UP000036987">
    <property type="component" value="Unassembled WGS sequence"/>
</dbReference>
<organism evidence="1 2">
    <name type="scientific">Zostera marina</name>
    <name type="common">Eelgrass</name>
    <dbReference type="NCBI Taxonomy" id="29655"/>
    <lineage>
        <taxon>Eukaryota</taxon>
        <taxon>Viridiplantae</taxon>
        <taxon>Streptophyta</taxon>
        <taxon>Embryophyta</taxon>
        <taxon>Tracheophyta</taxon>
        <taxon>Spermatophyta</taxon>
        <taxon>Magnoliopsida</taxon>
        <taxon>Liliopsida</taxon>
        <taxon>Zosteraceae</taxon>
        <taxon>Zostera</taxon>
    </lineage>
</organism>
<keyword evidence="2" id="KW-1185">Reference proteome</keyword>
<dbReference type="PANTHER" id="PTHR31170:SF25">
    <property type="entry name" value="BNAA09G04570D PROTEIN"/>
    <property type="match status" value="1"/>
</dbReference>
<sequence>MISIGPYHSKNEALYPMQNLKLQYLNDLLRRNIENNKVETYTKKIRDQFLNAKAKYNDFATCGVSNDEFLKMLVLDGCGVFVEVQRVSNICASRNRY</sequence>
<dbReference type="AlphaFoldDB" id="A0A0K9PM41"/>
<accession>A0A0K9PM41</accession>
<dbReference type="OrthoDB" id="785554at2759"/>
<dbReference type="EMBL" id="LFYR01000779">
    <property type="protein sequence ID" value="KMZ69310.1"/>
    <property type="molecule type" value="Genomic_DNA"/>
</dbReference>
<comment type="caution">
    <text evidence="1">The sequence shown here is derived from an EMBL/GenBank/DDBJ whole genome shotgun (WGS) entry which is preliminary data.</text>
</comment>
<dbReference type="PANTHER" id="PTHR31170">
    <property type="entry name" value="BNAC04G53230D PROTEIN"/>
    <property type="match status" value="1"/>
</dbReference>
<reference evidence="2" key="1">
    <citation type="journal article" date="2016" name="Nature">
        <title>The genome of the seagrass Zostera marina reveals angiosperm adaptation to the sea.</title>
        <authorList>
            <person name="Olsen J.L."/>
            <person name="Rouze P."/>
            <person name="Verhelst B."/>
            <person name="Lin Y.-C."/>
            <person name="Bayer T."/>
            <person name="Collen J."/>
            <person name="Dattolo E."/>
            <person name="De Paoli E."/>
            <person name="Dittami S."/>
            <person name="Maumus F."/>
            <person name="Michel G."/>
            <person name="Kersting A."/>
            <person name="Lauritano C."/>
            <person name="Lohaus R."/>
            <person name="Toepel M."/>
            <person name="Tonon T."/>
            <person name="Vanneste K."/>
            <person name="Amirebrahimi M."/>
            <person name="Brakel J."/>
            <person name="Bostroem C."/>
            <person name="Chovatia M."/>
            <person name="Grimwood J."/>
            <person name="Jenkins J.W."/>
            <person name="Jueterbock A."/>
            <person name="Mraz A."/>
            <person name="Stam W.T."/>
            <person name="Tice H."/>
            <person name="Bornberg-Bauer E."/>
            <person name="Green P.J."/>
            <person name="Pearson G.A."/>
            <person name="Procaccini G."/>
            <person name="Duarte C.M."/>
            <person name="Schmutz J."/>
            <person name="Reusch T.B.H."/>
            <person name="Van de Peer Y."/>
        </authorList>
    </citation>
    <scope>NUCLEOTIDE SEQUENCE [LARGE SCALE GENOMIC DNA]</scope>
    <source>
        <strain evidence="2">cv. Finnish</strain>
    </source>
</reference>
<name>A0A0K9PM41_ZOSMR</name>
<evidence type="ECO:0000313" key="2">
    <source>
        <dbReference type="Proteomes" id="UP000036987"/>
    </source>
</evidence>
<dbReference type="InterPro" id="IPR004158">
    <property type="entry name" value="DUF247_pln"/>
</dbReference>
<dbReference type="Pfam" id="PF03140">
    <property type="entry name" value="DUF247"/>
    <property type="match status" value="1"/>
</dbReference>
<protein>
    <submittedName>
        <fullName evidence="1">Uncharacterized protein</fullName>
    </submittedName>
</protein>
<evidence type="ECO:0000313" key="1">
    <source>
        <dbReference type="EMBL" id="KMZ69310.1"/>
    </source>
</evidence>